<reference evidence="2" key="1">
    <citation type="journal article" date="2014" name="Int. J. Syst. Evol. Microbiol.">
        <title>Complete genome sequence of Corynebacterium casei LMG S-19264T (=DSM 44701T), isolated from a smear-ripened cheese.</title>
        <authorList>
            <consortium name="US DOE Joint Genome Institute (JGI-PGF)"/>
            <person name="Walter F."/>
            <person name="Albersmeier A."/>
            <person name="Kalinowski J."/>
            <person name="Ruckert C."/>
        </authorList>
    </citation>
    <scope>NUCLEOTIDE SEQUENCE</scope>
    <source>
        <strain evidence="2">CGMCC 1.15085</strain>
    </source>
</reference>
<protein>
    <submittedName>
        <fullName evidence="2">Uncharacterized protein</fullName>
    </submittedName>
</protein>
<evidence type="ECO:0000256" key="1">
    <source>
        <dbReference type="SAM" id="MobiDB-lite"/>
    </source>
</evidence>
<evidence type="ECO:0000313" key="3">
    <source>
        <dbReference type="Proteomes" id="UP000636793"/>
    </source>
</evidence>
<reference evidence="2" key="2">
    <citation type="submission" date="2020-09" db="EMBL/GenBank/DDBJ databases">
        <authorList>
            <person name="Sun Q."/>
            <person name="Zhou Y."/>
        </authorList>
    </citation>
    <scope>NUCLEOTIDE SEQUENCE</scope>
    <source>
        <strain evidence="2">CGMCC 1.15085</strain>
    </source>
</reference>
<dbReference type="Proteomes" id="UP000636793">
    <property type="component" value="Unassembled WGS sequence"/>
</dbReference>
<evidence type="ECO:0000313" key="2">
    <source>
        <dbReference type="EMBL" id="GGB47075.1"/>
    </source>
</evidence>
<accession>A0A916TIL3</accession>
<dbReference type="AlphaFoldDB" id="A0A916TIL3"/>
<comment type="caution">
    <text evidence="2">The sequence shown here is derived from an EMBL/GenBank/DDBJ whole genome shotgun (WGS) entry which is preliminary data.</text>
</comment>
<name>A0A916TIL3_9MICO</name>
<feature type="region of interest" description="Disordered" evidence="1">
    <location>
        <begin position="327"/>
        <end position="360"/>
    </location>
</feature>
<gene>
    <name evidence="2" type="ORF">GCM10011492_42780</name>
</gene>
<feature type="compositionally biased region" description="Polar residues" evidence="1">
    <location>
        <begin position="338"/>
        <end position="349"/>
    </location>
</feature>
<keyword evidence="3" id="KW-1185">Reference proteome</keyword>
<organism evidence="2 3">
    <name type="scientific">Flexivirga endophytica</name>
    <dbReference type="NCBI Taxonomy" id="1849103"/>
    <lineage>
        <taxon>Bacteria</taxon>
        <taxon>Bacillati</taxon>
        <taxon>Actinomycetota</taxon>
        <taxon>Actinomycetes</taxon>
        <taxon>Micrococcales</taxon>
        <taxon>Dermacoccaceae</taxon>
        <taxon>Flexivirga</taxon>
    </lineage>
</organism>
<sequence length="360" mass="38850">MAVIGGVVVLALVVGGGLLWRQYDDRGRLTAGASRAGDYSMSDGYFSESYSLTVPGARILVNVEAGRRGSKLDDVTYESTRVKAPRDGLLVHLDWSAVRSGNVDSTLVDAHRSSLRIRSKDTSVVVDRKIVPTTRTSYDDDDRDQKVVALRGDLGDLKLEVEFAGRKQTVSLLSGRRDMGRFASLYGAEVVNNRVVAIEQDQPTDVRSPFRWYCKALSGRLIRTPYLDGLGWAAPSREWILASGAGARVPAEAATWRDGEHSAYYSVAEKPTVSVTVAGKKPVKVLSQPQTRASGDISTTSADYVFSAEAGAAVTTVVTVGVSLERGPRSDAKAPARTTIQPRTTTSYPAVQDPTIGVRR</sequence>
<proteinExistence type="predicted"/>
<dbReference type="EMBL" id="BMHI01000008">
    <property type="protein sequence ID" value="GGB47075.1"/>
    <property type="molecule type" value="Genomic_DNA"/>
</dbReference>